<organism evidence="7 8">
    <name type="scientific">Gracilariopsis chorda</name>
    <dbReference type="NCBI Taxonomy" id="448386"/>
    <lineage>
        <taxon>Eukaryota</taxon>
        <taxon>Rhodophyta</taxon>
        <taxon>Florideophyceae</taxon>
        <taxon>Rhodymeniophycidae</taxon>
        <taxon>Gracilariales</taxon>
        <taxon>Gracilariaceae</taxon>
        <taxon>Gracilariopsis</taxon>
    </lineage>
</organism>
<keyword evidence="2 6" id="KW-0853">WD repeat</keyword>
<evidence type="ECO:0000256" key="1">
    <source>
        <dbReference type="ARBA" id="ARBA00004123"/>
    </source>
</evidence>
<keyword evidence="3" id="KW-0819">tRNA processing</keyword>
<dbReference type="Proteomes" id="UP000247409">
    <property type="component" value="Unassembled WGS sequence"/>
</dbReference>
<dbReference type="InterPro" id="IPR015943">
    <property type="entry name" value="WD40/YVTN_repeat-like_dom_sf"/>
</dbReference>
<dbReference type="SMART" id="SM00320">
    <property type="entry name" value="WD40"/>
    <property type="match status" value="2"/>
</dbReference>
<dbReference type="GO" id="GO:0008168">
    <property type="term" value="F:methyltransferase activity"/>
    <property type="evidence" value="ECO:0007669"/>
    <property type="project" value="UniProtKB-KW"/>
</dbReference>
<evidence type="ECO:0000313" key="7">
    <source>
        <dbReference type="EMBL" id="PXF47167.1"/>
    </source>
</evidence>
<protein>
    <submittedName>
        <fullName evidence="7">tRNA (Guanine-N(7)-)-methyltransferase non-catalytic subunit WDR4</fullName>
    </submittedName>
</protein>
<comment type="caution">
    <text evidence="7">The sequence shown here is derived from an EMBL/GenBank/DDBJ whole genome shotgun (WGS) entry which is preliminary data.</text>
</comment>
<keyword evidence="7" id="KW-0489">Methyltransferase</keyword>
<evidence type="ECO:0000256" key="2">
    <source>
        <dbReference type="ARBA" id="ARBA00022574"/>
    </source>
</evidence>
<feature type="repeat" description="WD" evidence="6">
    <location>
        <begin position="174"/>
        <end position="204"/>
    </location>
</feature>
<dbReference type="InterPro" id="IPR028884">
    <property type="entry name" value="Trm82"/>
</dbReference>
<dbReference type="GO" id="GO:0036265">
    <property type="term" value="P:RNA (guanine-N7)-methylation"/>
    <property type="evidence" value="ECO:0007669"/>
    <property type="project" value="InterPro"/>
</dbReference>
<gene>
    <name evidence="7" type="ORF">BWQ96_03109</name>
</gene>
<dbReference type="OrthoDB" id="5762at2759"/>
<dbReference type="GO" id="GO:0005634">
    <property type="term" value="C:nucleus"/>
    <property type="evidence" value="ECO:0007669"/>
    <property type="project" value="UniProtKB-SubCell"/>
</dbReference>
<dbReference type="STRING" id="448386.A0A2V3IZQ8"/>
<dbReference type="PANTHER" id="PTHR16288">
    <property type="entry name" value="WD40 REPEAT PROTEIN 4"/>
    <property type="match status" value="1"/>
</dbReference>
<sequence>MAGKSADVATIQLLAAFPREPVFTRNRSLFVGDQLLPPVNAVAAAVASPGKQHHLLAVATLQKELVVFRRTPQHQQWHLLCTHTLPKRITSVSIDASFTHVVVSDAVGDVYRLPLAQSVNMKSEDDAQEQYRLLGHFSTVTSVSLTSNYVATTDRDNKIRVSRYPLSYVIESFCLSHTQFISSVQYIERDLLLSASGDGTIRLWHALKGTQLDCVHLSQCDAITRALSDRTDTKVTQPLLVKFAYHGANSDIALFALHKCDALFAVSGLQQARLNQITMLCKFGHQRHISALSTCEDARIYVSVQGEECIMHSEFKSHSANGQHLQFGKIAAATSGAVREGQGVEGARELLHFEWIARQRKKQMVSNWKGKKRRHVEI</sequence>
<keyword evidence="8" id="KW-1185">Reference proteome</keyword>
<evidence type="ECO:0000256" key="3">
    <source>
        <dbReference type="ARBA" id="ARBA00022694"/>
    </source>
</evidence>
<keyword evidence="5" id="KW-0539">Nucleus</keyword>
<dbReference type="EMBL" id="NBIV01000028">
    <property type="protein sequence ID" value="PXF47167.1"/>
    <property type="molecule type" value="Genomic_DNA"/>
</dbReference>
<dbReference type="AlphaFoldDB" id="A0A2V3IZQ8"/>
<evidence type="ECO:0000313" key="8">
    <source>
        <dbReference type="Proteomes" id="UP000247409"/>
    </source>
</evidence>
<dbReference type="GO" id="GO:0043527">
    <property type="term" value="C:tRNA methyltransferase complex"/>
    <property type="evidence" value="ECO:0007669"/>
    <property type="project" value="TreeGrafter"/>
</dbReference>
<reference evidence="7 8" key="1">
    <citation type="journal article" date="2018" name="Mol. Biol. Evol.">
        <title>Analysis of the draft genome of the red seaweed Gracilariopsis chorda provides insights into genome size evolution in Rhodophyta.</title>
        <authorList>
            <person name="Lee J."/>
            <person name="Yang E.C."/>
            <person name="Graf L."/>
            <person name="Yang J.H."/>
            <person name="Qiu H."/>
            <person name="Zel Zion U."/>
            <person name="Chan C.X."/>
            <person name="Stephens T.G."/>
            <person name="Weber A.P.M."/>
            <person name="Boo G.H."/>
            <person name="Boo S.M."/>
            <person name="Kim K.M."/>
            <person name="Shin Y."/>
            <person name="Jung M."/>
            <person name="Lee S.J."/>
            <person name="Yim H.S."/>
            <person name="Lee J.H."/>
            <person name="Bhattacharya D."/>
            <person name="Yoon H.S."/>
        </authorList>
    </citation>
    <scope>NUCLEOTIDE SEQUENCE [LARGE SCALE GENOMIC DNA]</scope>
    <source>
        <strain evidence="7 8">SKKU-2015</strain>
        <tissue evidence="7">Whole body</tissue>
    </source>
</reference>
<evidence type="ECO:0000256" key="6">
    <source>
        <dbReference type="PROSITE-ProRule" id="PRU00221"/>
    </source>
</evidence>
<dbReference type="PANTHER" id="PTHR16288:SF0">
    <property type="entry name" value="TRNA (GUANINE-N(7)-)-METHYLTRANSFERASE NON-CATALYTIC SUBUNIT WDR4"/>
    <property type="match status" value="1"/>
</dbReference>
<dbReference type="Gene3D" id="2.130.10.10">
    <property type="entry name" value="YVTN repeat-like/Quinoprotein amine dehydrogenase"/>
    <property type="match status" value="1"/>
</dbReference>
<keyword evidence="4" id="KW-0677">Repeat</keyword>
<dbReference type="InterPro" id="IPR036322">
    <property type="entry name" value="WD40_repeat_dom_sf"/>
</dbReference>
<dbReference type="GO" id="GO:0005829">
    <property type="term" value="C:cytosol"/>
    <property type="evidence" value="ECO:0007669"/>
    <property type="project" value="TreeGrafter"/>
</dbReference>
<dbReference type="InterPro" id="IPR001680">
    <property type="entry name" value="WD40_rpt"/>
</dbReference>
<comment type="subcellular location">
    <subcellularLocation>
        <location evidence="1">Nucleus</location>
    </subcellularLocation>
</comment>
<accession>A0A2V3IZQ8</accession>
<proteinExistence type="predicted"/>
<keyword evidence="7" id="KW-0808">Transferase</keyword>
<evidence type="ECO:0000256" key="4">
    <source>
        <dbReference type="ARBA" id="ARBA00022737"/>
    </source>
</evidence>
<dbReference type="GO" id="GO:0006400">
    <property type="term" value="P:tRNA modification"/>
    <property type="evidence" value="ECO:0007669"/>
    <property type="project" value="TreeGrafter"/>
</dbReference>
<dbReference type="Pfam" id="PF00400">
    <property type="entry name" value="WD40"/>
    <property type="match status" value="2"/>
</dbReference>
<evidence type="ECO:0000256" key="5">
    <source>
        <dbReference type="ARBA" id="ARBA00023242"/>
    </source>
</evidence>
<dbReference type="PROSITE" id="PS50082">
    <property type="entry name" value="WD_REPEATS_2"/>
    <property type="match status" value="1"/>
</dbReference>
<name>A0A2V3IZQ8_9FLOR</name>
<dbReference type="SUPFAM" id="SSF50978">
    <property type="entry name" value="WD40 repeat-like"/>
    <property type="match status" value="1"/>
</dbReference>